<dbReference type="NCBIfam" id="TIGR02385">
    <property type="entry name" value="RelE_StbE"/>
    <property type="match status" value="1"/>
</dbReference>
<evidence type="ECO:0000313" key="3">
    <source>
        <dbReference type="EMBL" id="SKA71243.1"/>
    </source>
</evidence>
<proteinExistence type="inferred from homology"/>
<organism evidence="3 4">
    <name type="scientific">Paucidesulfovibrio gracilis DSM 16080</name>
    <dbReference type="NCBI Taxonomy" id="1121449"/>
    <lineage>
        <taxon>Bacteria</taxon>
        <taxon>Pseudomonadati</taxon>
        <taxon>Thermodesulfobacteriota</taxon>
        <taxon>Desulfovibrionia</taxon>
        <taxon>Desulfovibrionales</taxon>
        <taxon>Desulfovibrionaceae</taxon>
        <taxon>Paucidesulfovibrio</taxon>
    </lineage>
</organism>
<comment type="similarity">
    <text evidence="1">Belongs to the RelE toxin family.</text>
</comment>
<evidence type="ECO:0000256" key="1">
    <source>
        <dbReference type="ARBA" id="ARBA00006226"/>
    </source>
</evidence>
<name>A0A1T4W1X8_9BACT</name>
<gene>
    <name evidence="3" type="ORF">SAMN02745704_00104</name>
</gene>
<sequence>MNSINWTESAYADLTDLIDYFREQGEPDIGKMLVAKIHKATGTLRTFSHAGRAGLLKGTRELVIPHVPYFLVYQVQQDVVDVLRVMHTSKLWAGIIEED</sequence>
<dbReference type="AlphaFoldDB" id="A0A1T4W1X8"/>
<evidence type="ECO:0000256" key="2">
    <source>
        <dbReference type="ARBA" id="ARBA00022649"/>
    </source>
</evidence>
<dbReference type="InterPro" id="IPR007712">
    <property type="entry name" value="RelE/ParE_toxin"/>
</dbReference>
<dbReference type="Proteomes" id="UP000190027">
    <property type="component" value="Unassembled WGS sequence"/>
</dbReference>
<protein>
    <submittedName>
        <fullName evidence="3">Addiction module toxin, RelE/StbE family</fullName>
    </submittedName>
</protein>
<reference evidence="3 4" key="1">
    <citation type="submission" date="2017-02" db="EMBL/GenBank/DDBJ databases">
        <authorList>
            <person name="Peterson S.W."/>
        </authorList>
    </citation>
    <scope>NUCLEOTIDE SEQUENCE [LARGE SCALE GENOMIC DNA]</scope>
    <source>
        <strain evidence="3 4">DSM 16080</strain>
    </source>
</reference>
<dbReference type="STRING" id="1121449.SAMN02745704_00104"/>
<keyword evidence="2" id="KW-1277">Toxin-antitoxin system</keyword>
<dbReference type="InterPro" id="IPR051803">
    <property type="entry name" value="TA_system_RelE-like_toxin"/>
</dbReference>
<evidence type="ECO:0000313" key="4">
    <source>
        <dbReference type="Proteomes" id="UP000190027"/>
    </source>
</evidence>
<dbReference type="EMBL" id="FUYC01000001">
    <property type="protein sequence ID" value="SKA71243.1"/>
    <property type="molecule type" value="Genomic_DNA"/>
</dbReference>
<dbReference type="RefSeq" id="WP_078715696.1">
    <property type="nucleotide sequence ID" value="NZ_FUYC01000001.1"/>
</dbReference>
<accession>A0A1T4W1X8</accession>
<dbReference type="InterPro" id="IPR035093">
    <property type="entry name" value="RelE/ParE_toxin_dom_sf"/>
</dbReference>
<dbReference type="OrthoDB" id="9798046at2"/>
<keyword evidence="4" id="KW-1185">Reference proteome</keyword>
<dbReference type="Pfam" id="PF05016">
    <property type="entry name" value="ParE_toxin"/>
    <property type="match status" value="1"/>
</dbReference>
<dbReference type="Gene3D" id="3.30.2310.20">
    <property type="entry name" value="RelE-like"/>
    <property type="match status" value="1"/>
</dbReference>
<dbReference type="PANTHER" id="PTHR33755">
    <property type="entry name" value="TOXIN PARE1-RELATED"/>
    <property type="match status" value="1"/>
</dbReference>